<evidence type="ECO:0000313" key="2">
    <source>
        <dbReference type="EMBL" id="CAB1275071.1"/>
    </source>
</evidence>
<keyword evidence="3" id="KW-1185">Reference proteome</keyword>
<protein>
    <submittedName>
        <fullName evidence="2">HupE/UreJ protein</fullName>
    </submittedName>
</protein>
<dbReference type="KEGG" id="ntg:NSCAC_0484"/>
<accession>A0A7G1Q8K7</accession>
<dbReference type="RefSeq" id="WP_197744838.1">
    <property type="nucleotide sequence ID" value="NZ_LR778175.1"/>
</dbReference>
<keyword evidence="1" id="KW-0472">Membrane</keyword>
<name>A0A7G1Q8K7_9GAMM</name>
<feature type="transmembrane region" description="Helical" evidence="1">
    <location>
        <begin position="37"/>
        <end position="58"/>
    </location>
</feature>
<feature type="transmembrane region" description="Helical" evidence="1">
    <location>
        <begin position="147"/>
        <end position="169"/>
    </location>
</feature>
<keyword evidence="1" id="KW-1133">Transmembrane helix</keyword>
<reference evidence="2 3" key="1">
    <citation type="submission" date="2020-03" db="EMBL/GenBank/DDBJ databases">
        <authorList>
            <person name="Picone N."/>
        </authorList>
    </citation>
    <scope>NUCLEOTIDE SEQUENCE [LARGE SCALE GENOMIC DNA]</scope>
    <source>
        <strain evidence="2">NSCAC1</strain>
    </source>
</reference>
<feature type="transmembrane region" description="Helical" evidence="1">
    <location>
        <begin position="96"/>
        <end position="126"/>
    </location>
</feature>
<organism evidence="2 3">
    <name type="scientific">Candidatus Nitrosacidococcus tergens</name>
    <dbReference type="NCBI Taxonomy" id="553981"/>
    <lineage>
        <taxon>Bacteria</taxon>
        <taxon>Pseudomonadati</taxon>
        <taxon>Pseudomonadota</taxon>
        <taxon>Gammaproteobacteria</taxon>
        <taxon>Chromatiales</taxon>
        <taxon>Chromatiaceae</taxon>
        <taxon>Candidatus Nitrosacidococcus</taxon>
    </lineage>
</organism>
<gene>
    <name evidence="2" type="ORF">NSCAC_0484</name>
</gene>
<dbReference type="EMBL" id="LR778175">
    <property type="protein sequence ID" value="CAB1275071.1"/>
    <property type="molecule type" value="Genomic_DNA"/>
</dbReference>
<feature type="transmembrane region" description="Helical" evidence="1">
    <location>
        <begin position="175"/>
        <end position="193"/>
    </location>
</feature>
<dbReference type="Proteomes" id="UP000516072">
    <property type="component" value="Chromosome"/>
</dbReference>
<dbReference type="Pfam" id="PF04955">
    <property type="entry name" value="HupE_UreJ"/>
    <property type="match status" value="1"/>
</dbReference>
<dbReference type="InterPro" id="IPR007038">
    <property type="entry name" value="HupE_UreJ"/>
</dbReference>
<proteinExistence type="predicted"/>
<keyword evidence="1" id="KW-0812">Transmembrane</keyword>
<feature type="transmembrane region" description="Helical" evidence="1">
    <location>
        <begin position="70"/>
        <end position="90"/>
    </location>
</feature>
<evidence type="ECO:0000256" key="1">
    <source>
        <dbReference type="SAM" id="Phobius"/>
    </source>
</evidence>
<sequence>MNIKHLFSFLGLLLFSGTIWPHPGHVDHESIGFFHGLLHPFTGFDHLMAMFAVGLWAAQQQGKTRLAIPVTFISVMLLGGLLGIYFNITLPFVENAIAVSVLALGLFVALTIQLPLFLSIGITALFAINHGYAHGIEIPTLDNPTGFAFGFVLATALLHSLGYGLAYFMPTRFAALTRILGVFSVGAGLWLLTT</sequence>
<dbReference type="AlphaFoldDB" id="A0A7G1Q8K7"/>
<dbReference type="PIRSF" id="PIRSF016919">
    <property type="entry name" value="HupE_UreJ"/>
    <property type="match status" value="1"/>
</dbReference>
<evidence type="ECO:0000313" key="3">
    <source>
        <dbReference type="Proteomes" id="UP000516072"/>
    </source>
</evidence>